<evidence type="ECO:0000256" key="1">
    <source>
        <dbReference type="ARBA" id="ARBA00023125"/>
    </source>
</evidence>
<evidence type="ECO:0000313" key="5">
    <source>
        <dbReference type="EMBL" id="WEK34961.1"/>
    </source>
</evidence>
<dbReference type="GO" id="GO:0003677">
    <property type="term" value="F:DNA binding"/>
    <property type="evidence" value="ECO:0007669"/>
    <property type="project" value="UniProtKB-KW"/>
</dbReference>
<dbReference type="PROSITE" id="PS51737">
    <property type="entry name" value="RECOMBINASE_DNA_BIND"/>
    <property type="match status" value="1"/>
</dbReference>
<dbReference type="InterPro" id="IPR036162">
    <property type="entry name" value="Resolvase-like_N_sf"/>
</dbReference>
<evidence type="ECO:0000313" key="6">
    <source>
        <dbReference type="Proteomes" id="UP001220610"/>
    </source>
</evidence>
<dbReference type="Gene3D" id="3.90.1750.20">
    <property type="entry name" value="Putative Large Serine Recombinase, Chain B, Domain 2"/>
    <property type="match status" value="1"/>
</dbReference>
<dbReference type="EMBL" id="CP119311">
    <property type="protein sequence ID" value="WEK34961.1"/>
    <property type="molecule type" value="Genomic_DNA"/>
</dbReference>
<sequence>MPIVKQQHTKPLLETNFVVTLSRVSTKKQVDGLSLENQNKYYDEHAERTGKEIVARFGKTHESASTDERKEFKWMLEFVKKNNRQNVAKKISEIWVYMTDRFSRTGVGGMGIAEELREKYGVALYSLAQPTNVKEESGVFSQNMQFLMSNYENKLRRKRMIDGMTAKFEKGEWVTKPPQGYSVIKNKKERKIVVNEEGKKIRQAFIWKAEGMKNDEIIKRLRAMGLKMYKQQLTKIFKKPFYCGLINHGLLDGRIVQGNHEPMISPELFLKVNEIYQNTTGYGVSHERENKYLPLKVYAKCKVCGQPFTGYARKKKTKKTILVNYYYKCRTTGCRCNKNADSLHLVFKDLLAKYKVKDNLIPVVYYKLANAYNEASKASVEQVPLLKAQLTEIEKKLENIEEKYYALGQMSRETFEKFQMKYQTERSEISKLLAESAASISTLNEQVHEAVQYCSKVFQIWDSSEIGVKDLLQKLIFPEGIEYNRENDTFRPLKTNFIFELISRQIRVSDENKKGINHTFDDLSPAAEREGFEPPDL</sequence>
<dbReference type="PANTHER" id="PTHR30461:SF2">
    <property type="entry name" value="SERINE RECOMBINASE PINE-RELATED"/>
    <property type="match status" value="1"/>
</dbReference>
<reference evidence="5" key="1">
    <citation type="submission" date="2023-03" db="EMBL/GenBank/DDBJ databases">
        <title>Andean soil-derived lignocellulolytic bacterial consortium as a source of novel taxa and putative plastic-active enzymes.</title>
        <authorList>
            <person name="Diaz-Garcia L."/>
            <person name="Chuvochina M."/>
            <person name="Feuerriegel G."/>
            <person name="Bunk B."/>
            <person name="Sproer C."/>
            <person name="Streit W.R."/>
            <person name="Rodriguez L.M."/>
            <person name="Overmann J."/>
            <person name="Jimenez D.J."/>
        </authorList>
    </citation>
    <scope>NUCLEOTIDE SEQUENCE</scope>
    <source>
        <strain evidence="5">MAG 7</strain>
    </source>
</reference>
<proteinExistence type="predicted"/>
<dbReference type="SUPFAM" id="SSF53041">
    <property type="entry name" value="Resolvase-like"/>
    <property type="match status" value="1"/>
</dbReference>
<dbReference type="PANTHER" id="PTHR30461">
    <property type="entry name" value="DNA-INVERTASE FROM LAMBDOID PROPHAGE"/>
    <property type="match status" value="1"/>
</dbReference>
<feature type="region of interest" description="Disordered" evidence="3">
    <location>
        <begin position="517"/>
        <end position="537"/>
    </location>
</feature>
<feature type="compositionally biased region" description="Basic and acidic residues" evidence="3">
    <location>
        <begin position="527"/>
        <end position="537"/>
    </location>
</feature>
<evidence type="ECO:0000256" key="2">
    <source>
        <dbReference type="ARBA" id="ARBA00023172"/>
    </source>
</evidence>
<dbReference type="Pfam" id="PF00239">
    <property type="entry name" value="Resolvase"/>
    <property type="match status" value="1"/>
</dbReference>
<keyword evidence="1" id="KW-0238">DNA-binding</keyword>
<dbReference type="Gene3D" id="3.40.50.1390">
    <property type="entry name" value="Resolvase, N-terminal catalytic domain"/>
    <property type="match status" value="1"/>
</dbReference>
<dbReference type="Pfam" id="PF07508">
    <property type="entry name" value="Recombinase"/>
    <property type="match status" value="1"/>
</dbReference>
<organism evidence="5 6">
    <name type="scientific">Candidatus Pseudobacter hemicellulosilyticus</name>
    <dbReference type="NCBI Taxonomy" id="3121375"/>
    <lineage>
        <taxon>Bacteria</taxon>
        <taxon>Pseudomonadati</taxon>
        <taxon>Bacteroidota</taxon>
        <taxon>Chitinophagia</taxon>
        <taxon>Chitinophagales</taxon>
        <taxon>Chitinophagaceae</taxon>
        <taxon>Pseudobacter</taxon>
    </lineage>
</organism>
<evidence type="ECO:0000256" key="3">
    <source>
        <dbReference type="SAM" id="MobiDB-lite"/>
    </source>
</evidence>
<gene>
    <name evidence="5" type="ORF">P0Y53_20930</name>
</gene>
<dbReference type="AlphaFoldDB" id="A0AAJ5WN13"/>
<dbReference type="CDD" id="cd00338">
    <property type="entry name" value="Ser_Recombinase"/>
    <property type="match status" value="1"/>
</dbReference>
<feature type="domain" description="Recombinase" evidence="4">
    <location>
        <begin position="178"/>
        <end position="282"/>
    </location>
</feature>
<dbReference type="SMART" id="SM00857">
    <property type="entry name" value="Resolvase"/>
    <property type="match status" value="1"/>
</dbReference>
<dbReference type="GO" id="GO:0000150">
    <property type="term" value="F:DNA strand exchange activity"/>
    <property type="evidence" value="ECO:0007669"/>
    <property type="project" value="InterPro"/>
</dbReference>
<dbReference type="InterPro" id="IPR038109">
    <property type="entry name" value="DNA_bind_recomb_sf"/>
</dbReference>
<keyword evidence="2" id="KW-0233">DNA recombination</keyword>
<dbReference type="Proteomes" id="UP001220610">
    <property type="component" value="Chromosome"/>
</dbReference>
<dbReference type="InterPro" id="IPR006119">
    <property type="entry name" value="Resolv_N"/>
</dbReference>
<name>A0AAJ5WN13_9BACT</name>
<protein>
    <submittedName>
        <fullName evidence="5">Recombinase family protein</fullName>
    </submittedName>
</protein>
<accession>A0AAJ5WN13</accession>
<dbReference type="InterPro" id="IPR011109">
    <property type="entry name" value="DNA_bind_recombinase_dom"/>
</dbReference>
<dbReference type="InterPro" id="IPR050639">
    <property type="entry name" value="SSR_resolvase"/>
</dbReference>
<evidence type="ECO:0000259" key="4">
    <source>
        <dbReference type="PROSITE" id="PS51737"/>
    </source>
</evidence>